<gene>
    <name evidence="1" type="ORF">EHAR0213_LOCUS2386</name>
</gene>
<name>A0A7S3J3I4_9SPIT</name>
<protein>
    <submittedName>
        <fullName evidence="1">Uncharacterized protein</fullName>
    </submittedName>
</protein>
<accession>A0A7S3J3I4</accession>
<sequence length="120" mass="13033">MDWSSLYFWMSPLYLVKHVSCTLASRAGKFAALSAAFVMLYLVLNDVELPSSKLPVFGAEWSTTGNPQLLGELLVRFEENSIPPQCRLLSQPAGCAQYTVTPNPAAPTVRVPSSSALLLS</sequence>
<evidence type="ECO:0000313" key="1">
    <source>
        <dbReference type="EMBL" id="CAE0343479.1"/>
    </source>
</evidence>
<organism evidence="1">
    <name type="scientific">Euplotes harpa</name>
    <dbReference type="NCBI Taxonomy" id="151035"/>
    <lineage>
        <taxon>Eukaryota</taxon>
        <taxon>Sar</taxon>
        <taxon>Alveolata</taxon>
        <taxon>Ciliophora</taxon>
        <taxon>Intramacronucleata</taxon>
        <taxon>Spirotrichea</taxon>
        <taxon>Hypotrichia</taxon>
        <taxon>Euplotida</taxon>
        <taxon>Euplotidae</taxon>
        <taxon>Euplotes</taxon>
    </lineage>
</organism>
<dbReference type="EMBL" id="HBII01005297">
    <property type="protein sequence ID" value="CAE0343479.1"/>
    <property type="molecule type" value="Transcribed_RNA"/>
</dbReference>
<proteinExistence type="predicted"/>
<dbReference type="AlphaFoldDB" id="A0A7S3J3I4"/>
<reference evidence="1" key="1">
    <citation type="submission" date="2021-01" db="EMBL/GenBank/DDBJ databases">
        <authorList>
            <person name="Corre E."/>
            <person name="Pelletier E."/>
            <person name="Niang G."/>
            <person name="Scheremetjew M."/>
            <person name="Finn R."/>
            <person name="Kale V."/>
            <person name="Holt S."/>
            <person name="Cochrane G."/>
            <person name="Meng A."/>
            <person name="Brown T."/>
            <person name="Cohen L."/>
        </authorList>
    </citation>
    <scope>NUCLEOTIDE SEQUENCE</scope>
    <source>
        <strain evidence="1">FSP1.4</strain>
    </source>
</reference>